<comment type="caution">
    <text evidence="2">The sequence shown here is derived from an EMBL/GenBank/DDBJ whole genome shotgun (WGS) entry which is preliminary data.</text>
</comment>
<gene>
    <name evidence="2" type="ORF">C7451_101329</name>
</gene>
<dbReference type="InterPro" id="IPR029060">
    <property type="entry name" value="PIN-like_dom_sf"/>
</dbReference>
<evidence type="ECO:0000313" key="3">
    <source>
        <dbReference type="Proteomes" id="UP000248014"/>
    </source>
</evidence>
<dbReference type="OrthoDB" id="9798990at2"/>
<dbReference type="RefSeq" id="WP_110297218.1">
    <property type="nucleotide sequence ID" value="NZ_QJJM01000001.1"/>
</dbReference>
<reference evidence="2 3" key="1">
    <citation type="submission" date="2018-05" db="EMBL/GenBank/DDBJ databases">
        <title>Genomic Encyclopedia of Type Strains, Phase IV (KMG-IV): sequencing the most valuable type-strain genomes for metagenomic binning, comparative biology and taxonomic classification.</title>
        <authorList>
            <person name="Goeker M."/>
        </authorList>
    </citation>
    <scope>NUCLEOTIDE SEQUENCE [LARGE SCALE GENOMIC DNA]</scope>
    <source>
        <strain evidence="2 3">DSM 3183</strain>
    </source>
</reference>
<dbReference type="EMBL" id="QJJM01000001">
    <property type="protein sequence ID" value="PXW79264.1"/>
    <property type="molecule type" value="Genomic_DNA"/>
</dbReference>
<name>A0A2V3VDL4_9SPHN</name>
<dbReference type="Gene3D" id="3.40.50.1010">
    <property type="entry name" value="5'-nuclease"/>
    <property type="match status" value="1"/>
</dbReference>
<accession>A0A2V3VDL4</accession>
<proteinExistence type="predicted"/>
<dbReference type="InterPro" id="IPR002716">
    <property type="entry name" value="PIN_dom"/>
</dbReference>
<dbReference type="PANTHER" id="PTHR36173">
    <property type="entry name" value="RIBONUCLEASE VAPC16-RELATED"/>
    <property type="match status" value="1"/>
</dbReference>
<dbReference type="PANTHER" id="PTHR36173:SF2">
    <property type="entry name" value="RIBONUCLEASE VAPC16"/>
    <property type="match status" value="1"/>
</dbReference>
<evidence type="ECO:0000259" key="1">
    <source>
        <dbReference type="Pfam" id="PF01850"/>
    </source>
</evidence>
<dbReference type="CDD" id="cd09872">
    <property type="entry name" value="PIN_Sll0205-like"/>
    <property type="match status" value="1"/>
</dbReference>
<dbReference type="Pfam" id="PF01850">
    <property type="entry name" value="PIN"/>
    <property type="match status" value="1"/>
</dbReference>
<evidence type="ECO:0000313" key="2">
    <source>
        <dbReference type="EMBL" id="PXW79264.1"/>
    </source>
</evidence>
<dbReference type="InterPro" id="IPR052919">
    <property type="entry name" value="TA_system_RNase"/>
</dbReference>
<feature type="domain" description="PIN" evidence="1">
    <location>
        <begin position="4"/>
        <end position="122"/>
    </location>
</feature>
<protein>
    <submittedName>
        <fullName evidence="2">PIN domain nuclease of toxin-antitoxin system</fullName>
    </submittedName>
</protein>
<dbReference type="Proteomes" id="UP000248014">
    <property type="component" value="Unassembled WGS sequence"/>
</dbReference>
<dbReference type="AlphaFoldDB" id="A0A2V3VDL4"/>
<dbReference type="SUPFAM" id="SSF88723">
    <property type="entry name" value="PIN domain-like"/>
    <property type="match status" value="1"/>
</dbReference>
<organism evidence="2 3">
    <name type="scientific">Blastomonas natatoria</name>
    <dbReference type="NCBI Taxonomy" id="34015"/>
    <lineage>
        <taxon>Bacteria</taxon>
        <taxon>Pseudomonadati</taxon>
        <taxon>Pseudomonadota</taxon>
        <taxon>Alphaproteobacteria</taxon>
        <taxon>Sphingomonadales</taxon>
        <taxon>Sphingomonadaceae</taxon>
        <taxon>Blastomonas</taxon>
    </lineage>
</organism>
<dbReference type="InterPro" id="IPR041705">
    <property type="entry name" value="PIN_Sll0205"/>
</dbReference>
<sequence>MTDYLFDTHALVWWWLGDPALPREVAEEIGDERNTIFVSAVSAWEVATKCRIGKWEAAIPVYEKFEHLARADGFFELGVSVSNGLLAGSLPGEHRDPFDRMIAAQAIHDDLTVITRDPALAALGCRTFWIE</sequence>
<keyword evidence="3" id="KW-1185">Reference proteome</keyword>